<dbReference type="Proteomes" id="UP001221208">
    <property type="component" value="Unassembled WGS sequence"/>
</dbReference>
<dbReference type="PANTHER" id="PTHR24173:SF74">
    <property type="entry name" value="ANKYRIN REPEAT DOMAIN-CONTAINING PROTEIN 16"/>
    <property type="match status" value="1"/>
</dbReference>
<sequence>MFKMTFARRAAALLALAAAVGACAADFSNFSRSAQIDDVSTMRELLAAGMSPNQTEPQRGDPGMVLALREDAKRVFMLLLEQPGINLEARSGNGDTALMMAAYKHNMPAVMALLAKGAQVNQTGWTALHYAASAGDNDIVRVLLERHAYIDAESPTKITPLMLAAREGQDRTVRLLLDEGADATLKSAHGWTAAQFSLATDKGYVAEMIAAHLKAKSGR</sequence>
<evidence type="ECO:0000313" key="5">
    <source>
        <dbReference type="EMBL" id="MDC8756963.1"/>
    </source>
</evidence>
<dbReference type="InterPro" id="IPR036770">
    <property type="entry name" value="Ankyrin_rpt-contain_sf"/>
</dbReference>
<dbReference type="SMART" id="SM00248">
    <property type="entry name" value="ANK"/>
    <property type="match status" value="3"/>
</dbReference>
<dbReference type="RefSeq" id="WP_273669617.1">
    <property type="nucleotide sequence ID" value="NZ_JAQQXR010000001.1"/>
</dbReference>
<organism evidence="5 6">
    <name type="scientific">Janthinobacterium fluminis</name>
    <dbReference type="NCBI Taxonomy" id="2987524"/>
    <lineage>
        <taxon>Bacteria</taxon>
        <taxon>Pseudomonadati</taxon>
        <taxon>Pseudomonadota</taxon>
        <taxon>Betaproteobacteria</taxon>
        <taxon>Burkholderiales</taxon>
        <taxon>Oxalobacteraceae</taxon>
        <taxon>Janthinobacterium</taxon>
    </lineage>
</organism>
<dbReference type="EMBL" id="JAQQXR010000001">
    <property type="protein sequence ID" value="MDC8756963.1"/>
    <property type="molecule type" value="Genomic_DNA"/>
</dbReference>
<evidence type="ECO:0000256" key="4">
    <source>
        <dbReference type="SAM" id="SignalP"/>
    </source>
</evidence>
<keyword evidence="2 3" id="KW-0040">ANK repeat</keyword>
<evidence type="ECO:0000256" key="2">
    <source>
        <dbReference type="ARBA" id="ARBA00023043"/>
    </source>
</evidence>
<dbReference type="PANTHER" id="PTHR24173">
    <property type="entry name" value="ANKYRIN REPEAT CONTAINING"/>
    <property type="match status" value="1"/>
</dbReference>
<evidence type="ECO:0000313" key="6">
    <source>
        <dbReference type="Proteomes" id="UP001221208"/>
    </source>
</evidence>
<name>A0ABT5JW57_9BURK</name>
<protein>
    <submittedName>
        <fullName evidence="5">Ankyrin repeat domain-containing protein</fullName>
    </submittedName>
</protein>
<dbReference type="Pfam" id="PF12796">
    <property type="entry name" value="Ank_2"/>
    <property type="match status" value="1"/>
</dbReference>
<reference evidence="5 6" key="1">
    <citation type="submission" date="2022-10" db="EMBL/GenBank/DDBJ databases">
        <title>Janthinobacterium sp. hw3 Genome sequencing.</title>
        <authorList>
            <person name="Park S."/>
        </authorList>
    </citation>
    <scope>NUCLEOTIDE SEQUENCE [LARGE SCALE GENOMIC DNA]</scope>
    <source>
        <strain evidence="6">hw3</strain>
    </source>
</reference>
<keyword evidence="6" id="KW-1185">Reference proteome</keyword>
<accession>A0ABT5JW57</accession>
<evidence type="ECO:0000256" key="1">
    <source>
        <dbReference type="ARBA" id="ARBA00022737"/>
    </source>
</evidence>
<dbReference type="PROSITE" id="PS51257">
    <property type="entry name" value="PROKAR_LIPOPROTEIN"/>
    <property type="match status" value="1"/>
</dbReference>
<dbReference type="PRINTS" id="PR01415">
    <property type="entry name" value="ANKYRIN"/>
</dbReference>
<feature type="repeat" description="ANK" evidence="3">
    <location>
        <begin position="123"/>
        <end position="155"/>
    </location>
</feature>
<dbReference type="Gene3D" id="1.25.40.20">
    <property type="entry name" value="Ankyrin repeat-containing domain"/>
    <property type="match status" value="2"/>
</dbReference>
<feature type="signal peptide" evidence="4">
    <location>
        <begin position="1"/>
        <end position="24"/>
    </location>
</feature>
<evidence type="ECO:0000256" key="3">
    <source>
        <dbReference type="PROSITE-ProRule" id="PRU00023"/>
    </source>
</evidence>
<dbReference type="PROSITE" id="PS50297">
    <property type="entry name" value="ANK_REP_REGION"/>
    <property type="match status" value="3"/>
</dbReference>
<dbReference type="Pfam" id="PF00023">
    <property type="entry name" value="Ank"/>
    <property type="match status" value="1"/>
</dbReference>
<feature type="chain" id="PRO_5046822763" evidence="4">
    <location>
        <begin position="25"/>
        <end position="219"/>
    </location>
</feature>
<comment type="caution">
    <text evidence="5">The sequence shown here is derived from an EMBL/GenBank/DDBJ whole genome shotgun (WGS) entry which is preliminary data.</text>
</comment>
<dbReference type="InterPro" id="IPR002110">
    <property type="entry name" value="Ankyrin_rpt"/>
</dbReference>
<feature type="repeat" description="ANK" evidence="3">
    <location>
        <begin position="93"/>
        <end position="125"/>
    </location>
</feature>
<gene>
    <name evidence="5" type="ORF">OIK44_05095</name>
</gene>
<dbReference type="SUPFAM" id="SSF48403">
    <property type="entry name" value="Ankyrin repeat"/>
    <property type="match status" value="1"/>
</dbReference>
<proteinExistence type="predicted"/>
<feature type="repeat" description="ANK" evidence="3">
    <location>
        <begin position="156"/>
        <end position="188"/>
    </location>
</feature>
<dbReference type="PROSITE" id="PS50088">
    <property type="entry name" value="ANK_REPEAT"/>
    <property type="match status" value="3"/>
</dbReference>
<keyword evidence="4" id="KW-0732">Signal</keyword>
<keyword evidence="1" id="KW-0677">Repeat</keyword>